<evidence type="ECO:0000313" key="4">
    <source>
        <dbReference type="EMBL" id="KAA1164200.1"/>
    </source>
</evidence>
<dbReference type="Pfam" id="PF09829">
    <property type="entry name" value="DUF2057"/>
    <property type="match status" value="1"/>
</dbReference>
<proteinExistence type="inferred from homology"/>
<reference evidence="4 5" key="1">
    <citation type="submission" date="2019-01" db="EMBL/GenBank/DDBJ databases">
        <title>Genome sequences of marine Pseudoalteromonas species.</title>
        <authorList>
            <person name="Boraston A.B."/>
            <person name="Hehemann J.-H."/>
            <person name="Vickers C.J."/>
            <person name="Salama-Alber O."/>
            <person name="Abe K."/>
            <person name="Hettle A.J."/>
        </authorList>
    </citation>
    <scope>NUCLEOTIDE SEQUENCE [LARGE SCALE GENOMIC DNA]</scope>
    <source>
        <strain evidence="4 5">PS42</strain>
    </source>
</reference>
<feature type="signal peptide" evidence="3">
    <location>
        <begin position="1"/>
        <end position="21"/>
    </location>
</feature>
<protein>
    <submittedName>
        <fullName evidence="4">DUF2057 domain-containing protein</fullName>
    </submittedName>
</protein>
<accession>A0AB73BKH5</accession>
<evidence type="ECO:0000256" key="2">
    <source>
        <dbReference type="ARBA" id="ARBA00022729"/>
    </source>
</evidence>
<dbReference type="Proteomes" id="UP000324162">
    <property type="component" value="Unassembled WGS sequence"/>
</dbReference>
<comment type="similarity">
    <text evidence="1">Belongs to the UPF0319 family.</text>
</comment>
<feature type="chain" id="PRO_5044503621" evidence="3">
    <location>
        <begin position="22"/>
        <end position="197"/>
    </location>
</feature>
<dbReference type="EMBL" id="SEUK01000039">
    <property type="protein sequence ID" value="KAA1164200.1"/>
    <property type="molecule type" value="Genomic_DNA"/>
</dbReference>
<keyword evidence="2 3" id="KW-0732">Signal</keyword>
<gene>
    <name evidence="4" type="ORF">EU508_02540</name>
</gene>
<dbReference type="InterPro" id="IPR018635">
    <property type="entry name" value="UPF0319"/>
</dbReference>
<dbReference type="AlphaFoldDB" id="A0AB73BKH5"/>
<organism evidence="4 5">
    <name type="scientific">Pseudoalteromonas fuliginea</name>
    <dbReference type="NCBI Taxonomy" id="1872678"/>
    <lineage>
        <taxon>Bacteria</taxon>
        <taxon>Pseudomonadati</taxon>
        <taxon>Pseudomonadota</taxon>
        <taxon>Gammaproteobacteria</taxon>
        <taxon>Alteromonadales</taxon>
        <taxon>Pseudoalteromonadaceae</taxon>
        <taxon>Pseudoalteromonas</taxon>
    </lineage>
</organism>
<evidence type="ECO:0000256" key="1">
    <source>
        <dbReference type="ARBA" id="ARBA00008490"/>
    </source>
</evidence>
<name>A0AB73BKH5_9GAMM</name>
<evidence type="ECO:0000256" key="3">
    <source>
        <dbReference type="SAM" id="SignalP"/>
    </source>
</evidence>
<comment type="caution">
    <text evidence="4">The sequence shown here is derived from an EMBL/GenBank/DDBJ whole genome shotgun (WGS) entry which is preliminary data.</text>
</comment>
<evidence type="ECO:0000313" key="5">
    <source>
        <dbReference type="Proteomes" id="UP000324162"/>
    </source>
</evidence>
<sequence length="197" mass="21904">MRKSVLMGSAAVLLFSVSSMAENIHFPEEFVPLQVGERVIESSLFSRVDDLELAPGTYQLKLKYTDLYEQGFDDHEVIESEPFWVDVTVEAGKNYTLVFNRADNAVSAKLFAEVPEVSLQAKGSSLPEPLTVISNNQMEKVKPMKPMVSSAVVSQKSNKPLGPVNSQGMPSAANMLDFWWQQATTVERKAFLEKVTK</sequence>
<dbReference type="PANTHER" id="PTHR38108:SF1">
    <property type="entry name" value="UPF0319 PROTEIN YCCT"/>
    <property type="match status" value="1"/>
</dbReference>
<dbReference type="RefSeq" id="WP_007378046.1">
    <property type="nucleotide sequence ID" value="NZ_JBBMQW010000031.1"/>
</dbReference>
<dbReference type="PANTHER" id="PTHR38108">
    <property type="entry name" value="UPF0319 PROTEIN YCCT"/>
    <property type="match status" value="1"/>
</dbReference>